<gene>
    <name evidence="2" type="ORF">GM50_2515</name>
</gene>
<dbReference type="SUPFAM" id="SSF51735">
    <property type="entry name" value="NAD(P)-binding Rossmann-fold domains"/>
    <property type="match status" value="1"/>
</dbReference>
<evidence type="ECO:0000313" key="2">
    <source>
        <dbReference type="EMBL" id="KGA20329.1"/>
    </source>
</evidence>
<dbReference type="GO" id="GO:0019632">
    <property type="term" value="P:shikimate metabolic process"/>
    <property type="evidence" value="ECO:0007669"/>
    <property type="project" value="TreeGrafter"/>
</dbReference>
<dbReference type="GO" id="GO:0050661">
    <property type="term" value="F:NADP binding"/>
    <property type="evidence" value="ECO:0007669"/>
    <property type="project" value="TreeGrafter"/>
</dbReference>
<dbReference type="InterPro" id="IPR036291">
    <property type="entry name" value="NAD(P)-bd_dom_sf"/>
</dbReference>
<reference evidence="2" key="1">
    <citation type="submission" date="2014-05" db="EMBL/GenBank/DDBJ databases">
        <title>Key roles for freshwater Actinobacteria revealed by deep metagenomic sequencing.</title>
        <authorList>
            <person name="Ghai R."/>
            <person name="Mizuno C.M."/>
            <person name="Picazo A."/>
            <person name="Camacho A."/>
            <person name="Rodriguez-Valera F."/>
        </authorList>
    </citation>
    <scope>NUCLEOTIDE SEQUENCE</scope>
</reference>
<proteinExistence type="predicted"/>
<dbReference type="Gene3D" id="3.40.50.10860">
    <property type="entry name" value="Leucine Dehydrogenase, chain A, domain 1"/>
    <property type="match status" value="1"/>
</dbReference>
<dbReference type="GO" id="GO:0005829">
    <property type="term" value="C:cytosol"/>
    <property type="evidence" value="ECO:0007669"/>
    <property type="project" value="TreeGrafter"/>
</dbReference>
<dbReference type="GO" id="GO:0004764">
    <property type="term" value="F:shikimate 3-dehydrogenase (NADP+) activity"/>
    <property type="evidence" value="ECO:0007669"/>
    <property type="project" value="InterPro"/>
</dbReference>
<protein>
    <recommendedName>
        <fullName evidence="1">Shikimate dehydrogenase substrate binding N-terminal domain-containing protein</fullName>
    </recommendedName>
</protein>
<dbReference type="PANTHER" id="PTHR21089">
    <property type="entry name" value="SHIKIMATE DEHYDROGENASE"/>
    <property type="match status" value="1"/>
</dbReference>
<comment type="caution">
    <text evidence="2">The sequence shown here is derived from an EMBL/GenBank/DDBJ whole genome shotgun (WGS) entry which is preliminary data.</text>
</comment>
<dbReference type="EMBL" id="JNSK01000004">
    <property type="protein sequence ID" value="KGA20329.1"/>
    <property type="molecule type" value="Genomic_DNA"/>
</dbReference>
<sequence length="267" mass="29085">MIRGAVLGSPISHSLSPTLHNGAFNFIGIDGRYEAIDVPSGSLSRFFAEQSENFDYLSLTMPLKEEAFLLDIDFDSLSTRIGSANTLYRRDGVWRGCSTDGSGFLAAVQGEGLTSFSQALILGAGGTARAIAGAVDGVIPSISVLGRTSTRRDALSRCVTNSTFEYLTWSDDCDLAPFDLVINTTPAGAADLLAENLNPIVDTLLFDVIYKPWPTVLAERWIDRSGRVINGKELLLWQGLDQLDLVLDEPLDRSKLAPYLREILSRH</sequence>
<dbReference type="PANTHER" id="PTHR21089:SF1">
    <property type="entry name" value="BIFUNCTIONAL 3-DEHYDROQUINATE DEHYDRATASE_SHIKIMATE DEHYDROGENASE, CHLOROPLASTIC"/>
    <property type="match status" value="1"/>
</dbReference>
<dbReference type="CDD" id="cd01065">
    <property type="entry name" value="NAD_bind_Shikimate_DH"/>
    <property type="match status" value="1"/>
</dbReference>
<dbReference type="InterPro" id="IPR022893">
    <property type="entry name" value="Shikimate_DH_fam"/>
</dbReference>
<dbReference type="Pfam" id="PF08501">
    <property type="entry name" value="Shikimate_dh_N"/>
    <property type="match status" value="1"/>
</dbReference>
<accession>A0A094QDP8</accession>
<dbReference type="AlphaFoldDB" id="A0A094QDP8"/>
<organism evidence="2">
    <name type="scientific">freshwater metagenome</name>
    <dbReference type="NCBI Taxonomy" id="449393"/>
    <lineage>
        <taxon>unclassified sequences</taxon>
        <taxon>metagenomes</taxon>
        <taxon>ecological metagenomes</taxon>
    </lineage>
</organism>
<name>A0A094QDP8_9ZZZZ</name>
<feature type="domain" description="Shikimate dehydrogenase substrate binding N-terminal" evidence="1">
    <location>
        <begin position="6"/>
        <end position="87"/>
    </location>
</feature>
<dbReference type="Gene3D" id="3.40.50.720">
    <property type="entry name" value="NAD(P)-binding Rossmann-like Domain"/>
    <property type="match status" value="1"/>
</dbReference>
<dbReference type="InterPro" id="IPR013708">
    <property type="entry name" value="Shikimate_DH-bd_N"/>
</dbReference>
<dbReference type="SUPFAM" id="SSF53223">
    <property type="entry name" value="Aminoacid dehydrogenase-like, N-terminal domain"/>
    <property type="match status" value="1"/>
</dbReference>
<dbReference type="InterPro" id="IPR046346">
    <property type="entry name" value="Aminoacid_DH-like_N_sf"/>
</dbReference>
<dbReference type="GO" id="GO:0009423">
    <property type="term" value="P:chorismate biosynthetic process"/>
    <property type="evidence" value="ECO:0007669"/>
    <property type="project" value="TreeGrafter"/>
</dbReference>
<evidence type="ECO:0000259" key="1">
    <source>
        <dbReference type="Pfam" id="PF08501"/>
    </source>
</evidence>